<gene>
    <name evidence="1" type="ORF">NQ318_003144</name>
</gene>
<evidence type="ECO:0000313" key="1">
    <source>
        <dbReference type="EMBL" id="KAJ8954610.1"/>
    </source>
</evidence>
<dbReference type="Proteomes" id="UP001162162">
    <property type="component" value="Unassembled WGS sequence"/>
</dbReference>
<dbReference type="EMBL" id="JAPWTK010000046">
    <property type="protein sequence ID" value="KAJ8954610.1"/>
    <property type="molecule type" value="Genomic_DNA"/>
</dbReference>
<reference evidence="1" key="1">
    <citation type="journal article" date="2023" name="Insect Mol. Biol.">
        <title>Genome sequencing provides insights into the evolution of gene families encoding plant cell wall-degrading enzymes in longhorned beetles.</title>
        <authorList>
            <person name="Shin N.R."/>
            <person name="Okamura Y."/>
            <person name="Kirsch R."/>
            <person name="Pauchet Y."/>
        </authorList>
    </citation>
    <scope>NUCLEOTIDE SEQUENCE</scope>
    <source>
        <strain evidence="1">AMC_N1</strain>
    </source>
</reference>
<evidence type="ECO:0000313" key="2">
    <source>
        <dbReference type="Proteomes" id="UP001162162"/>
    </source>
</evidence>
<dbReference type="AlphaFoldDB" id="A0AAV8YV42"/>
<accession>A0AAV8YV42</accession>
<dbReference type="InterPro" id="IPR016617">
    <property type="entry name" value="ARMC1"/>
</dbReference>
<protein>
    <submittedName>
        <fullName evidence="1">Uncharacterized protein</fullName>
    </submittedName>
</protein>
<sequence length="145" mass="16946">MLITSNNRVIFFVARMRNKNESLYRRSSEITEILRSSAPPAYNTRNRMKGSQPLKKHHLFLLFIENLNKENQVTLENALLKIRGIISFLVDIELRRCTIRICPKLTINQVIERLYVKSSLKAVVVTRDFQEGTEVWNQIITICLV</sequence>
<organism evidence="1 2">
    <name type="scientific">Aromia moschata</name>
    <dbReference type="NCBI Taxonomy" id="1265417"/>
    <lineage>
        <taxon>Eukaryota</taxon>
        <taxon>Metazoa</taxon>
        <taxon>Ecdysozoa</taxon>
        <taxon>Arthropoda</taxon>
        <taxon>Hexapoda</taxon>
        <taxon>Insecta</taxon>
        <taxon>Pterygota</taxon>
        <taxon>Neoptera</taxon>
        <taxon>Endopterygota</taxon>
        <taxon>Coleoptera</taxon>
        <taxon>Polyphaga</taxon>
        <taxon>Cucujiformia</taxon>
        <taxon>Chrysomeloidea</taxon>
        <taxon>Cerambycidae</taxon>
        <taxon>Cerambycinae</taxon>
        <taxon>Callichromatini</taxon>
        <taxon>Aromia</taxon>
    </lineage>
</organism>
<keyword evidence="2" id="KW-1185">Reference proteome</keyword>
<name>A0AAV8YV42_9CUCU</name>
<proteinExistence type="predicted"/>
<dbReference type="PANTHER" id="PTHR46840">
    <property type="entry name" value="ARMADILLO REPEAT-CONTAINING PROTEIN 1"/>
    <property type="match status" value="1"/>
</dbReference>
<dbReference type="PANTHER" id="PTHR46840:SF2">
    <property type="entry name" value="ARMADILLO REPEAT-CONTAINING PROTEIN 1"/>
    <property type="match status" value="1"/>
</dbReference>
<comment type="caution">
    <text evidence="1">The sequence shown here is derived from an EMBL/GenBank/DDBJ whole genome shotgun (WGS) entry which is preliminary data.</text>
</comment>